<name>A0A5E4M9U5_9HEMI</name>
<sequence>MPITYHSLRSFSSDLSLTAVVVTDNEEIRQALKSSYESLDLDNSDADPDFIL</sequence>
<protein>
    <submittedName>
        <fullName evidence="1">Uncharacterized protein</fullName>
    </submittedName>
</protein>
<keyword evidence="2" id="KW-1185">Reference proteome</keyword>
<dbReference type="EMBL" id="CABPRJ010000039">
    <property type="protein sequence ID" value="VVC26604.1"/>
    <property type="molecule type" value="Genomic_DNA"/>
</dbReference>
<evidence type="ECO:0000313" key="1">
    <source>
        <dbReference type="EMBL" id="VVC26604.1"/>
    </source>
</evidence>
<evidence type="ECO:0000313" key="2">
    <source>
        <dbReference type="Proteomes" id="UP000325440"/>
    </source>
</evidence>
<gene>
    <name evidence="1" type="ORF">CINCED_3A004404</name>
</gene>
<proteinExistence type="predicted"/>
<accession>A0A5E4M9U5</accession>
<dbReference type="AlphaFoldDB" id="A0A5E4M9U5"/>
<organism evidence="1 2">
    <name type="scientific">Cinara cedri</name>
    <dbReference type="NCBI Taxonomy" id="506608"/>
    <lineage>
        <taxon>Eukaryota</taxon>
        <taxon>Metazoa</taxon>
        <taxon>Ecdysozoa</taxon>
        <taxon>Arthropoda</taxon>
        <taxon>Hexapoda</taxon>
        <taxon>Insecta</taxon>
        <taxon>Pterygota</taxon>
        <taxon>Neoptera</taxon>
        <taxon>Paraneoptera</taxon>
        <taxon>Hemiptera</taxon>
        <taxon>Sternorrhyncha</taxon>
        <taxon>Aphidomorpha</taxon>
        <taxon>Aphidoidea</taxon>
        <taxon>Aphididae</taxon>
        <taxon>Lachninae</taxon>
        <taxon>Cinara</taxon>
    </lineage>
</organism>
<feature type="non-terminal residue" evidence="1">
    <location>
        <position position="52"/>
    </location>
</feature>
<dbReference type="Proteomes" id="UP000325440">
    <property type="component" value="Unassembled WGS sequence"/>
</dbReference>
<reference evidence="1 2" key="1">
    <citation type="submission" date="2019-08" db="EMBL/GenBank/DDBJ databases">
        <authorList>
            <person name="Alioto T."/>
            <person name="Alioto T."/>
            <person name="Gomez Garrido J."/>
        </authorList>
    </citation>
    <scope>NUCLEOTIDE SEQUENCE [LARGE SCALE GENOMIC DNA]</scope>
</reference>